<keyword evidence="3 4" id="KW-0949">S-adenosyl-L-methionine</keyword>
<protein>
    <submittedName>
        <fullName evidence="6">FtsJ-like methyltransferase</fullName>
    </submittedName>
</protein>
<dbReference type="EMBL" id="MK072340">
    <property type="protein sequence ID" value="AYV82123.1"/>
    <property type="molecule type" value="Genomic_DNA"/>
</dbReference>
<evidence type="ECO:0000259" key="5">
    <source>
        <dbReference type="PROSITE" id="PS51614"/>
    </source>
</evidence>
<sequence length="815" mass="96821">MNKPIYRKFINESPDYDNLMKIIDVLPNKEIFYNFNKYDWLNPKNTILFKDSNYREYFVNNYKKRTYNEKPIRCITDYDPFYPQNFFTFWEILHELNYTQRSIKCGFIDSSDSNNNYNCIPLGHIEATIRFFESTSFYEHNIYIRIPLQKMVKYSSDHKFFDVYSNQLTHEFISESVYDSVCDSVCDPVFDSVCDPVFDSVCDSVFDSDKCSKSIINTKLDTNTIKRIYNYYKNKKFNFVIGNCCDIFQNLISLLICDVDGISIIYIKNYIVNDLDYYIDFLKTHFKNTQLYIPLCQHPLIPECYIILTGFKGCDDNLAKQIINMIDNRTLLVQNKNINTLPLSKMRSRYVYNYRENLIKFMNTIEYDNKYTTNEDEFINSGLKWCKKYNMKTKACYYSNEDNFSHIYLKYQFKCKNNKLPTVDDNIHSFRIVKMHQLKRKLNNYKRIIDTKEQFVNNDVENDIIDWNKLTDCVDLYRNLKNILKWKYNSEMTTNAFLKMYEILCNEDIIDKKSDQFKAFHICEAPGAFISSINHYIRSNTVIKNYIWYAQSLNPQSQINIKKYPSLLDDTFGLMRYNRDKWLFGKNNTGDITCNDTIDTYAHDSRLKNIDIITGDGGLQVPSNQFNEQEAFVGRVIFGEIVTILRVLPKNKKCILKCFIPFSETITISTIYLLTLVFAEVNIVKPLTSHPSSSEVYMICNNYIGYDHIPSSIKHNLTYILNNFNINSSIFPEKLIPESFINQLYQCSDMFVSKQIDSICRSLYYRYNYYDNYDNQIMISENREICVDKWLQKCNIVYLDTINKNNKIKLKNDYY</sequence>
<dbReference type="GO" id="GO:0004483">
    <property type="term" value="F:methyltransferase cap1 activity"/>
    <property type="evidence" value="ECO:0007669"/>
    <property type="project" value="TreeGrafter"/>
</dbReference>
<dbReference type="Pfam" id="PF01728">
    <property type="entry name" value="FtsJ"/>
    <property type="match status" value="1"/>
</dbReference>
<feature type="binding site" evidence="4">
    <location>
        <position position="616"/>
    </location>
    <ligand>
        <name>S-adenosyl-L-methionine</name>
        <dbReference type="ChEBI" id="CHEBI:59789"/>
    </ligand>
</feature>
<dbReference type="InterPro" id="IPR025807">
    <property type="entry name" value="Adrift-typ_MeTrfase"/>
</dbReference>
<dbReference type="PANTHER" id="PTHR16121:SF2">
    <property type="entry name" value="CAP-SPECIFIC MRNA (NUCLEOSIDE-2'-O-)-METHYLTRANSFERASE 2"/>
    <property type="match status" value="1"/>
</dbReference>
<dbReference type="InterPro" id="IPR002877">
    <property type="entry name" value="RNA_MeTrfase_FtsJ_dom"/>
</dbReference>
<keyword evidence="2 4" id="KW-0808">Transferase</keyword>
<feature type="active site" description="Proton acceptor" evidence="4">
    <location>
        <position position="657"/>
    </location>
</feature>
<organism evidence="6">
    <name type="scientific">Homavirus sp</name>
    <dbReference type="NCBI Taxonomy" id="2487769"/>
    <lineage>
        <taxon>Viruses</taxon>
        <taxon>Varidnaviria</taxon>
        <taxon>Bamfordvirae</taxon>
        <taxon>Nucleocytoviricota</taxon>
        <taxon>Megaviricetes</taxon>
        <taxon>Imitervirales</taxon>
        <taxon>Mimiviridae</taxon>
        <taxon>Klosneuvirinae</taxon>
    </lineage>
</organism>
<evidence type="ECO:0000256" key="2">
    <source>
        <dbReference type="ARBA" id="ARBA00022679"/>
    </source>
</evidence>
<dbReference type="InterPro" id="IPR050851">
    <property type="entry name" value="mRNA_Cap_2O-Ribose_MeTrfase"/>
</dbReference>
<dbReference type="GO" id="GO:0006370">
    <property type="term" value="P:7-methylguanosine mRNA capping"/>
    <property type="evidence" value="ECO:0007669"/>
    <property type="project" value="TreeGrafter"/>
</dbReference>
<evidence type="ECO:0000256" key="3">
    <source>
        <dbReference type="ARBA" id="ARBA00022691"/>
    </source>
</evidence>
<dbReference type="PROSITE" id="PS51614">
    <property type="entry name" value="SAM_MT_ADRIFT"/>
    <property type="match status" value="1"/>
</dbReference>
<accession>A0A3G5A8I1</accession>
<feature type="domain" description="Adrift-type SAM-dependent 2'-O-MTase" evidence="5">
    <location>
        <begin position="491"/>
        <end position="705"/>
    </location>
</feature>
<evidence type="ECO:0000256" key="1">
    <source>
        <dbReference type="ARBA" id="ARBA00022603"/>
    </source>
</evidence>
<name>A0A3G5A8I1_9VIRU</name>
<feature type="binding site" evidence="4">
    <location>
        <position position="527"/>
    </location>
    <ligand>
        <name>S-adenosyl-L-methionine</name>
        <dbReference type="ChEBI" id="CHEBI:59789"/>
    </ligand>
</feature>
<comment type="caution">
    <text evidence="4">Lacks conserved residue(s) required for the propagation of feature annotation.</text>
</comment>
<dbReference type="Gene3D" id="3.40.50.12760">
    <property type="match status" value="1"/>
</dbReference>
<reference evidence="6" key="1">
    <citation type="submission" date="2018-10" db="EMBL/GenBank/DDBJ databases">
        <title>Hidden diversity of soil giant viruses.</title>
        <authorList>
            <person name="Schulz F."/>
            <person name="Alteio L."/>
            <person name="Goudeau D."/>
            <person name="Ryan E.M."/>
            <person name="Malmstrom R.R."/>
            <person name="Blanchard J."/>
            <person name="Woyke T."/>
        </authorList>
    </citation>
    <scope>NUCLEOTIDE SEQUENCE</scope>
    <source>
        <strain evidence="6">HOV1</strain>
    </source>
</reference>
<gene>
    <name evidence="6" type="ORF">Homavirus9_5</name>
</gene>
<dbReference type="PANTHER" id="PTHR16121">
    <property type="entry name" value="CAP-SPECIFIC MRNA (NUCLEOSIDE-2'-O-)-METHYLTRANSFERASE 1-RELATED"/>
    <property type="match status" value="1"/>
</dbReference>
<evidence type="ECO:0000256" key="4">
    <source>
        <dbReference type="PROSITE-ProRule" id="PRU00946"/>
    </source>
</evidence>
<evidence type="ECO:0000313" key="6">
    <source>
        <dbReference type="EMBL" id="AYV82123.1"/>
    </source>
</evidence>
<keyword evidence="1 4" id="KW-0489">Methyltransferase</keyword>
<proteinExistence type="predicted"/>
<dbReference type="GO" id="GO:0032259">
    <property type="term" value="P:methylation"/>
    <property type="evidence" value="ECO:0007669"/>
    <property type="project" value="UniProtKB-KW"/>
</dbReference>